<comment type="caution">
    <text evidence="3">The sequence shown here is derived from an EMBL/GenBank/DDBJ whole genome shotgun (WGS) entry which is preliminary data.</text>
</comment>
<keyword evidence="2" id="KW-0560">Oxidoreductase</keyword>
<accession>A0ABV3K079</accession>
<dbReference type="InterPro" id="IPR036291">
    <property type="entry name" value="NAD(P)-bd_dom_sf"/>
</dbReference>
<comment type="similarity">
    <text evidence="1">Belongs to the short-chain dehydrogenases/reductases (SDR) family.</text>
</comment>
<dbReference type="Gene3D" id="3.40.50.720">
    <property type="entry name" value="NAD(P)-binding Rossmann-like Domain"/>
    <property type="match status" value="1"/>
</dbReference>
<dbReference type="SUPFAM" id="SSF51735">
    <property type="entry name" value="NAD(P)-binding Rossmann-fold domains"/>
    <property type="match status" value="1"/>
</dbReference>
<proteinExistence type="inferred from homology"/>
<name>A0ABV3K079_STRON</name>
<dbReference type="Proteomes" id="UP001552594">
    <property type="component" value="Unassembled WGS sequence"/>
</dbReference>
<keyword evidence="4" id="KW-1185">Reference proteome</keyword>
<dbReference type="PANTHER" id="PTHR43669:SF3">
    <property type="entry name" value="ALCOHOL DEHYDROGENASE, PUTATIVE (AFU_ORTHOLOGUE AFUA_3G03445)-RELATED"/>
    <property type="match status" value="1"/>
</dbReference>
<dbReference type="PRINTS" id="PR00081">
    <property type="entry name" value="GDHRDH"/>
</dbReference>
<dbReference type="EMBL" id="JBFAUK010000014">
    <property type="protein sequence ID" value="MEV5508539.1"/>
    <property type="molecule type" value="Genomic_DNA"/>
</dbReference>
<evidence type="ECO:0000256" key="1">
    <source>
        <dbReference type="ARBA" id="ARBA00006484"/>
    </source>
</evidence>
<dbReference type="Pfam" id="PF00106">
    <property type="entry name" value="adh_short"/>
    <property type="match status" value="1"/>
</dbReference>
<dbReference type="RefSeq" id="WP_109278145.1">
    <property type="nucleotide sequence ID" value="NZ_JBFAUK010000014.1"/>
</dbReference>
<sequence>MNQRVAIVTGAGSGIGAAPAIRLSRDGLAVAVLDKDAEAGERTVREITEGGGFTLAVPADVTDPARIGTAVAQVAAQLGPPTVLINNAGLTSDRPFAENNFR</sequence>
<organism evidence="3 4">
    <name type="scientific">Streptomyces orinoci</name>
    <name type="common">Streptoverticillium orinoci</name>
    <dbReference type="NCBI Taxonomy" id="67339"/>
    <lineage>
        <taxon>Bacteria</taxon>
        <taxon>Bacillati</taxon>
        <taxon>Actinomycetota</taxon>
        <taxon>Actinomycetes</taxon>
        <taxon>Kitasatosporales</taxon>
        <taxon>Streptomycetaceae</taxon>
        <taxon>Streptomyces</taxon>
    </lineage>
</organism>
<reference evidence="3 4" key="1">
    <citation type="submission" date="2024-06" db="EMBL/GenBank/DDBJ databases">
        <title>The Natural Products Discovery Center: Release of the First 8490 Sequenced Strains for Exploring Actinobacteria Biosynthetic Diversity.</title>
        <authorList>
            <person name="Kalkreuter E."/>
            <person name="Kautsar S.A."/>
            <person name="Yang D."/>
            <person name="Bader C.D."/>
            <person name="Teijaro C.N."/>
            <person name="Fluegel L."/>
            <person name="Davis C.M."/>
            <person name="Simpson J.R."/>
            <person name="Lauterbach L."/>
            <person name="Steele A.D."/>
            <person name="Gui C."/>
            <person name="Meng S."/>
            <person name="Li G."/>
            <person name="Viehrig K."/>
            <person name="Ye F."/>
            <person name="Su P."/>
            <person name="Kiefer A.F."/>
            <person name="Nichols A."/>
            <person name="Cepeda A.J."/>
            <person name="Yan W."/>
            <person name="Fan B."/>
            <person name="Jiang Y."/>
            <person name="Adhikari A."/>
            <person name="Zheng C.-J."/>
            <person name="Schuster L."/>
            <person name="Cowan T.M."/>
            <person name="Smanski M.J."/>
            <person name="Chevrette M.G."/>
            <person name="De Carvalho L.P.S."/>
            <person name="Shen B."/>
        </authorList>
    </citation>
    <scope>NUCLEOTIDE SEQUENCE [LARGE SCALE GENOMIC DNA]</scope>
    <source>
        <strain evidence="3 4">NPDC052347</strain>
    </source>
</reference>
<protein>
    <submittedName>
        <fullName evidence="3">SDR family NAD(P)-dependent oxidoreductase</fullName>
    </submittedName>
</protein>
<dbReference type="InterPro" id="IPR002347">
    <property type="entry name" value="SDR_fam"/>
</dbReference>
<dbReference type="PANTHER" id="PTHR43669">
    <property type="entry name" value="5-KETO-D-GLUCONATE 5-REDUCTASE"/>
    <property type="match status" value="1"/>
</dbReference>
<evidence type="ECO:0000256" key="2">
    <source>
        <dbReference type="ARBA" id="ARBA00023002"/>
    </source>
</evidence>
<gene>
    <name evidence="3" type="ORF">AB0L16_19040</name>
</gene>
<evidence type="ECO:0000313" key="4">
    <source>
        <dbReference type="Proteomes" id="UP001552594"/>
    </source>
</evidence>
<evidence type="ECO:0000313" key="3">
    <source>
        <dbReference type="EMBL" id="MEV5508539.1"/>
    </source>
</evidence>